<keyword evidence="5 9" id="KW-0653">Protein transport</keyword>
<comment type="subunit">
    <text evidence="9">Forms a complex with SecD. Part of the essential Sec protein translocation apparatus which comprises SecA, SecYEG and auxiliary proteins SecDF. Other proteins may also be involved.</text>
</comment>
<dbReference type="PRINTS" id="PR01755">
    <property type="entry name" value="SECFTRNLCASE"/>
</dbReference>
<proteinExistence type="inferred from homology"/>
<dbReference type="OrthoDB" id="9774769at2"/>
<keyword evidence="8 9" id="KW-0472">Membrane</keyword>
<dbReference type="SUPFAM" id="SSF82866">
    <property type="entry name" value="Multidrug efflux transporter AcrB transmembrane domain"/>
    <property type="match status" value="1"/>
</dbReference>
<evidence type="ECO:0000313" key="12">
    <source>
        <dbReference type="EMBL" id="SDU81178.1"/>
    </source>
</evidence>
<evidence type="ECO:0000256" key="3">
    <source>
        <dbReference type="ARBA" id="ARBA00022475"/>
    </source>
</evidence>
<feature type="domain" description="Protein export membrane protein SecD/SecF C-terminal" evidence="11">
    <location>
        <begin position="116"/>
        <end position="305"/>
    </location>
</feature>
<dbReference type="Gene3D" id="1.20.1640.10">
    <property type="entry name" value="Multidrug efflux transporter AcrB transmembrane domain"/>
    <property type="match status" value="1"/>
</dbReference>
<keyword evidence="6 9" id="KW-1133">Transmembrane helix</keyword>
<gene>
    <name evidence="9" type="primary">secF</name>
    <name evidence="12" type="ORF">SAMN04489737_1433</name>
</gene>
<dbReference type="InterPro" id="IPR022645">
    <property type="entry name" value="SecD/SecF_bac"/>
</dbReference>
<evidence type="ECO:0000259" key="11">
    <source>
        <dbReference type="Pfam" id="PF02355"/>
    </source>
</evidence>
<dbReference type="InterPro" id="IPR055344">
    <property type="entry name" value="SecD_SecF_C_bact"/>
</dbReference>
<dbReference type="GO" id="GO:0043952">
    <property type="term" value="P:protein transport by the Sec complex"/>
    <property type="evidence" value="ECO:0007669"/>
    <property type="project" value="UniProtKB-UniRule"/>
</dbReference>
<dbReference type="GeneID" id="65345163"/>
<feature type="compositionally biased region" description="Basic and acidic residues" evidence="10">
    <location>
        <begin position="317"/>
        <end position="341"/>
    </location>
</feature>
<dbReference type="PANTHER" id="PTHR30081:SF8">
    <property type="entry name" value="PROTEIN TRANSLOCASE SUBUNIT SECF"/>
    <property type="match status" value="1"/>
</dbReference>
<dbReference type="GO" id="GO:0015450">
    <property type="term" value="F:protein-transporting ATPase activity"/>
    <property type="evidence" value="ECO:0007669"/>
    <property type="project" value="InterPro"/>
</dbReference>
<feature type="transmembrane region" description="Helical" evidence="9">
    <location>
        <begin position="194"/>
        <end position="215"/>
    </location>
</feature>
<comment type="subcellular location">
    <subcellularLocation>
        <location evidence="1 9">Cell membrane</location>
        <topology evidence="1 9">Multi-pass membrane protein</topology>
    </subcellularLocation>
</comment>
<dbReference type="PANTHER" id="PTHR30081">
    <property type="entry name" value="PROTEIN-EXPORT MEMBRANE PROTEIN SEC"/>
    <property type="match status" value="1"/>
</dbReference>
<keyword evidence="7 9" id="KW-0811">Translocation</keyword>
<dbReference type="EMBL" id="LT629804">
    <property type="protein sequence ID" value="SDU81178.1"/>
    <property type="molecule type" value="Genomic_DNA"/>
</dbReference>
<evidence type="ECO:0000256" key="2">
    <source>
        <dbReference type="ARBA" id="ARBA00022448"/>
    </source>
</evidence>
<dbReference type="Pfam" id="PF02355">
    <property type="entry name" value="SecD_SecF_C"/>
    <property type="match status" value="1"/>
</dbReference>
<dbReference type="STRING" id="131112.SAMN04489737_1433"/>
<feature type="transmembrane region" description="Helical" evidence="9">
    <location>
        <begin position="26"/>
        <end position="44"/>
    </location>
</feature>
<dbReference type="InterPro" id="IPR005665">
    <property type="entry name" value="SecF_bac"/>
</dbReference>
<evidence type="ECO:0000256" key="6">
    <source>
        <dbReference type="ARBA" id="ARBA00022989"/>
    </source>
</evidence>
<keyword evidence="13" id="KW-1185">Reference proteome</keyword>
<dbReference type="GO" id="GO:0065002">
    <property type="term" value="P:intracellular protein transmembrane transport"/>
    <property type="evidence" value="ECO:0007669"/>
    <property type="project" value="UniProtKB-UniRule"/>
</dbReference>
<feature type="region of interest" description="Disordered" evidence="10">
    <location>
        <begin position="317"/>
        <end position="365"/>
    </location>
</feature>
<evidence type="ECO:0000256" key="1">
    <source>
        <dbReference type="ARBA" id="ARBA00004651"/>
    </source>
</evidence>
<evidence type="ECO:0000256" key="10">
    <source>
        <dbReference type="SAM" id="MobiDB-lite"/>
    </source>
</evidence>
<protein>
    <recommendedName>
        <fullName evidence="9">Protein-export membrane protein SecF</fullName>
    </recommendedName>
</protein>
<keyword evidence="4 9" id="KW-0812">Transmembrane</keyword>
<keyword evidence="3 9" id="KW-1003">Cell membrane</keyword>
<dbReference type="InterPro" id="IPR048634">
    <property type="entry name" value="SecD_SecF_C"/>
</dbReference>
<dbReference type="GO" id="GO:0006605">
    <property type="term" value="P:protein targeting"/>
    <property type="evidence" value="ECO:0007669"/>
    <property type="project" value="UniProtKB-UniRule"/>
</dbReference>
<feature type="transmembrane region" description="Helical" evidence="9">
    <location>
        <begin position="142"/>
        <end position="161"/>
    </location>
</feature>
<keyword evidence="2 9" id="KW-0813">Transport</keyword>
<feature type="transmembrane region" description="Helical" evidence="9">
    <location>
        <begin position="253"/>
        <end position="272"/>
    </location>
</feature>
<evidence type="ECO:0000313" key="13">
    <source>
        <dbReference type="Proteomes" id="UP000214355"/>
    </source>
</evidence>
<evidence type="ECO:0000256" key="5">
    <source>
        <dbReference type="ARBA" id="ARBA00022927"/>
    </source>
</evidence>
<feature type="compositionally biased region" description="Basic residues" evidence="10">
    <location>
        <begin position="350"/>
        <end position="365"/>
    </location>
</feature>
<sequence length="365" mass="40182">MFSMYKVGNDLYTGRSSVDIIGRRKTWLILAIILMVASIVGFIVKTPNTGIEFRGGSQFTVSNVSDTSHSRAYDVIKTVGKDDAPRVATLGSSSIRVQTVKLDDKQTQAVRDALATAYHVEATDVTSTFVGPSWGADILAKAVRAMIIFMVLISLVLTIYFRSWTIAVGANGALIHDFIITLGVYWWAGFEITPATVIGLLTIMGYSLYDTVVVFDKVRENTENVTKQRAYTYEEIANQAMNQTLIRSLNTSITGLLPVIAILFIGVYILGADTLRDLALVMFVGMLLSTLSSLIIAAPLAVALAMRNPKIKEHTMDVLDRRRDVNGKEEQSSGEHAKLEPVETVAGSHQGHRAQPKRNKKRKKR</sequence>
<dbReference type="HAMAP" id="MF_01464_B">
    <property type="entry name" value="SecF_B"/>
    <property type="match status" value="1"/>
</dbReference>
<accession>A0A1H2LKM3</accession>
<dbReference type="GO" id="GO:0005886">
    <property type="term" value="C:plasma membrane"/>
    <property type="evidence" value="ECO:0007669"/>
    <property type="project" value="UniProtKB-SubCell"/>
</dbReference>
<dbReference type="AlphaFoldDB" id="A0A1H2LKM3"/>
<evidence type="ECO:0000256" key="8">
    <source>
        <dbReference type="ARBA" id="ARBA00023136"/>
    </source>
</evidence>
<dbReference type="Proteomes" id="UP000214355">
    <property type="component" value="Chromosome I"/>
</dbReference>
<comment type="function">
    <text evidence="9">Part of the Sec protein translocase complex. Interacts with the SecYEG preprotein conducting channel. SecDF uses the proton motive force (PMF) to complete protein translocation after the ATP-dependent function of SecA.</text>
</comment>
<dbReference type="NCBIfam" id="TIGR00966">
    <property type="entry name" value="transloc_SecF"/>
    <property type="match status" value="1"/>
</dbReference>
<name>A0A1H2LKM3_9ACTO</name>
<evidence type="ECO:0000256" key="7">
    <source>
        <dbReference type="ARBA" id="ARBA00023010"/>
    </source>
</evidence>
<dbReference type="InterPro" id="IPR022813">
    <property type="entry name" value="SecD/SecF_arch_bac"/>
</dbReference>
<dbReference type="RefSeq" id="WP_091281607.1">
    <property type="nucleotide sequence ID" value="NZ_JABAPH010000059.1"/>
</dbReference>
<comment type="similarity">
    <text evidence="9">Belongs to the SecD/SecF family. SecF subfamily.</text>
</comment>
<dbReference type="NCBIfam" id="TIGR00916">
    <property type="entry name" value="2A0604s01"/>
    <property type="match status" value="1"/>
</dbReference>
<organism evidence="12 13">
    <name type="scientific">Arcanobacterium phocae</name>
    <dbReference type="NCBI Taxonomy" id="131112"/>
    <lineage>
        <taxon>Bacteria</taxon>
        <taxon>Bacillati</taxon>
        <taxon>Actinomycetota</taxon>
        <taxon>Actinomycetes</taxon>
        <taxon>Actinomycetales</taxon>
        <taxon>Actinomycetaceae</taxon>
        <taxon>Arcanobacterium</taxon>
    </lineage>
</organism>
<evidence type="ECO:0000256" key="4">
    <source>
        <dbReference type="ARBA" id="ARBA00022692"/>
    </source>
</evidence>
<evidence type="ECO:0000256" key="9">
    <source>
        <dbReference type="HAMAP-Rule" id="MF_01464"/>
    </source>
</evidence>
<reference evidence="13" key="1">
    <citation type="submission" date="2016-10" db="EMBL/GenBank/DDBJ databases">
        <authorList>
            <person name="Varghese N."/>
            <person name="Submissions S."/>
        </authorList>
    </citation>
    <scope>NUCLEOTIDE SEQUENCE [LARGE SCALE GENOMIC DNA]</scope>
    <source>
        <strain evidence="13">DSM 10002</strain>
    </source>
</reference>
<comment type="caution">
    <text evidence="9">Lacks conserved residue(s) required for the propagation of feature annotation.</text>
</comment>
<feature type="transmembrane region" description="Helical" evidence="9">
    <location>
        <begin position="278"/>
        <end position="306"/>
    </location>
</feature>